<comment type="caution">
    <text evidence="1">The sequence shown here is derived from an EMBL/GenBank/DDBJ whole genome shotgun (WGS) entry which is preliminary data.</text>
</comment>
<sequence length="160" mass="17396">MGLNQNGGAQSFRLTIDPVTVVGGGAGPLSGAWGVRSAGGKSSIPFHGARDRDFRIVPETRRESAVIYLRPREQLPTPPIRTHRLRVRIQLSPPNPRGRPHRLLPLPGGDVSGILIFPNEGEDCFNDPGSLDPGFRRRLTGIQCRFPEACLRRAHVVGPG</sequence>
<protein>
    <submittedName>
        <fullName evidence="1">Uncharacterized protein</fullName>
    </submittedName>
</protein>
<evidence type="ECO:0000313" key="1">
    <source>
        <dbReference type="EMBL" id="GCC17029.1"/>
    </source>
</evidence>
<dbReference type="Proteomes" id="UP000287033">
    <property type="component" value="Unassembled WGS sequence"/>
</dbReference>
<dbReference type="AlphaFoldDB" id="A0A401RFV2"/>
<proteinExistence type="predicted"/>
<evidence type="ECO:0000313" key="2">
    <source>
        <dbReference type="Proteomes" id="UP000287033"/>
    </source>
</evidence>
<organism evidence="1 2">
    <name type="scientific">Chiloscyllium punctatum</name>
    <name type="common">Brownbanded bambooshark</name>
    <name type="synonym">Hemiscyllium punctatum</name>
    <dbReference type="NCBI Taxonomy" id="137246"/>
    <lineage>
        <taxon>Eukaryota</taxon>
        <taxon>Metazoa</taxon>
        <taxon>Chordata</taxon>
        <taxon>Craniata</taxon>
        <taxon>Vertebrata</taxon>
        <taxon>Chondrichthyes</taxon>
        <taxon>Elasmobranchii</taxon>
        <taxon>Galeomorphii</taxon>
        <taxon>Galeoidea</taxon>
        <taxon>Orectolobiformes</taxon>
        <taxon>Hemiscylliidae</taxon>
        <taxon>Chiloscyllium</taxon>
    </lineage>
</organism>
<name>A0A401RFV2_CHIPU</name>
<keyword evidence="2" id="KW-1185">Reference proteome</keyword>
<dbReference type="EMBL" id="BEZZ01005328">
    <property type="protein sequence ID" value="GCC17029.1"/>
    <property type="molecule type" value="Genomic_DNA"/>
</dbReference>
<reference evidence="1 2" key="1">
    <citation type="journal article" date="2018" name="Nat. Ecol. Evol.">
        <title>Shark genomes provide insights into elasmobranch evolution and the origin of vertebrates.</title>
        <authorList>
            <person name="Hara Y"/>
            <person name="Yamaguchi K"/>
            <person name="Onimaru K"/>
            <person name="Kadota M"/>
            <person name="Koyanagi M"/>
            <person name="Keeley SD"/>
            <person name="Tatsumi K"/>
            <person name="Tanaka K"/>
            <person name="Motone F"/>
            <person name="Kageyama Y"/>
            <person name="Nozu R"/>
            <person name="Adachi N"/>
            <person name="Nishimura O"/>
            <person name="Nakagawa R"/>
            <person name="Tanegashima C"/>
            <person name="Kiyatake I"/>
            <person name="Matsumoto R"/>
            <person name="Murakumo K"/>
            <person name="Nishida K"/>
            <person name="Terakita A"/>
            <person name="Kuratani S"/>
            <person name="Sato K"/>
            <person name="Hyodo S Kuraku.S."/>
        </authorList>
    </citation>
    <scope>NUCLEOTIDE SEQUENCE [LARGE SCALE GENOMIC DNA]</scope>
</reference>
<gene>
    <name evidence="1" type="ORF">chiPu_0021950</name>
</gene>
<accession>A0A401RFV2</accession>